<keyword evidence="9 13" id="KW-0472">Membrane</keyword>
<organism evidence="17 18">
    <name type="scientific">Acanthosepion pharaonis</name>
    <name type="common">Pharaoh cuttlefish</name>
    <name type="synonym">Sepia pharaonis</name>
    <dbReference type="NCBI Taxonomy" id="158019"/>
    <lineage>
        <taxon>Eukaryota</taxon>
        <taxon>Metazoa</taxon>
        <taxon>Spiralia</taxon>
        <taxon>Lophotrochozoa</taxon>
        <taxon>Mollusca</taxon>
        <taxon>Cephalopoda</taxon>
        <taxon>Coleoidea</taxon>
        <taxon>Decapodiformes</taxon>
        <taxon>Sepiida</taxon>
        <taxon>Sepiina</taxon>
        <taxon>Sepiidae</taxon>
        <taxon>Acanthosepion</taxon>
    </lineage>
</organism>
<proteinExistence type="predicted"/>
<evidence type="ECO:0000259" key="16">
    <source>
        <dbReference type="Pfam" id="PF22614"/>
    </source>
</evidence>
<dbReference type="PANTHER" id="PTHR10027">
    <property type="entry name" value="CALCIUM-ACTIVATED POTASSIUM CHANNEL ALPHA CHAIN"/>
    <property type="match status" value="1"/>
</dbReference>
<evidence type="ECO:0000256" key="1">
    <source>
        <dbReference type="ARBA" id="ARBA00004141"/>
    </source>
</evidence>
<dbReference type="InterPro" id="IPR003148">
    <property type="entry name" value="RCK_N"/>
</dbReference>
<comment type="caution">
    <text evidence="17">The sequence shown here is derived from an EMBL/GenBank/DDBJ whole genome shotgun (WGS) entry which is preliminary data.</text>
</comment>
<evidence type="ECO:0000256" key="5">
    <source>
        <dbReference type="ARBA" id="ARBA00022826"/>
    </source>
</evidence>
<gene>
    <name evidence="17" type="ORF">SPHA_19731</name>
</gene>
<dbReference type="FunFam" id="3.40.50.720:FF:000011">
    <property type="entry name" value="Potassium channel subfamily T member 1"/>
    <property type="match status" value="1"/>
</dbReference>
<feature type="domain" description="Potassium channel" evidence="15">
    <location>
        <begin position="222"/>
        <end position="286"/>
    </location>
</feature>
<dbReference type="Gene3D" id="3.40.50.720">
    <property type="entry name" value="NAD(P)-binding Rossmann-like Domain"/>
    <property type="match status" value="2"/>
</dbReference>
<keyword evidence="8" id="KW-0406">Ion transport</keyword>
<feature type="transmembrane region" description="Helical" evidence="13">
    <location>
        <begin position="244"/>
        <end position="261"/>
    </location>
</feature>
<evidence type="ECO:0000256" key="7">
    <source>
        <dbReference type="ARBA" id="ARBA00022989"/>
    </source>
</evidence>
<keyword evidence="10 17" id="KW-0407">Ion channel</keyword>
<dbReference type="GO" id="GO:0015271">
    <property type="term" value="F:outward rectifier potassium channel activity"/>
    <property type="evidence" value="ECO:0007669"/>
    <property type="project" value="TreeGrafter"/>
</dbReference>
<feature type="transmembrane region" description="Helical" evidence="13">
    <location>
        <begin position="268"/>
        <end position="286"/>
    </location>
</feature>
<dbReference type="InterPro" id="IPR003929">
    <property type="entry name" value="K_chnl_BK_asu"/>
</dbReference>
<evidence type="ECO:0000256" key="8">
    <source>
        <dbReference type="ARBA" id="ARBA00023065"/>
    </source>
</evidence>
<dbReference type="Pfam" id="PF07885">
    <property type="entry name" value="Ion_trans_2"/>
    <property type="match status" value="1"/>
</dbReference>
<dbReference type="Gene3D" id="1.10.287.70">
    <property type="match status" value="1"/>
</dbReference>
<dbReference type="PANTHER" id="PTHR10027:SF10">
    <property type="entry name" value="SLOWPOKE 2, ISOFORM D"/>
    <property type="match status" value="1"/>
</dbReference>
<dbReference type="GO" id="GO:0005228">
    <property type="term" value="F:intracellular sodium-activated potassium channel activity"/>
    <property type="evidence" value="ECO:0007669"/>
    <property type="project" value="TreeGrafter"/>
</dbReference>
<dbReference type="InterPro" id="IPR013099">
    <property type="entry name" value="K_chnl_dom"/>
</dbReference>
<feature type="domain" description="RCK N-terminal" evidence="16">
    <location>
        <begin position="314"/>
        <end position="432"/>
    </location>
</feature>
<keyword evidence="7 13" id="KW-1133">Transmembrane helix</keyword>
<evidence type="ECO:0000256" key="11">
    <source>
        <dbReference type="ARBA" id="ARBA00034430"/>
    </source>
</evidence>
<dbReference type="InterPro" id="IPR047871">
    <property type="entry name" value="K_chnl_Slo-like"/>
</dbReference>
<evidence type="ECO:0000259" key="14">
    <source>
        <dbReference type="Pfam" id="PF03493"/>
    </source>
</evidence>
<feature type="region of interest" description="Disordered" evidence="12">
    <location>
        <begin position="1124"/>
        <end position="1146"/>
    </location>
</feature>
<evidence type="ECO:0000313" key="18">
    <source>
        <dbReference type="Proteomes" id="UP000597762"/>
    </source>
</evidence>
<evidence type="ECO:0000256" key="4">
    <source>
        <dbReference type="ARBA" id="ARBA00022692"/>
    </source>
</evidence>
<evidence type="ECO:0000256" key="2">
    <source>
        <dbReference type="ARBA" id="ARBA00022448"/>
    </source>
</evidence>
<sequence length="1146" mass="131115">MSRRASVFSFLGVSEEDIHSPIKYSKNDHSLKGRLKRIFIRDSTARRVAIIFDLIIRLLACLLYVIRVLIDDQTEYNCNGYPCASDTGNVNQSYSSPVNWYVLAWVHRPFGLWIVQVVLSFIMLSKLLLQLYVVRKQKIIPRVFRMSTLIEIVCTVPVISTIFWPSKLHNMFYPVFLNCWLANDAMYAIFNDIHVTGKRFQSISVTLSQQLFMLIGTLCCLIFTTICGIQHIQRATTDLEKQQNLFQSFYFVIVTITTVGYGDFYPDYWLGQLFMLLMIGVAFIFLPRQLESIASTWIDKGKEGRDFSAAQAKSSKHVVVCIASISPDIVMDFLNEFFAHSELESYIVVFMASSDLSSNINAILKDPKWFQRVHYLKGSALKDADLNRARVQDAQACFLLADRSSKDRIEADHHTILRSWAVRDFAPHCPQYLHLFMVENRMHIKYADCVVCEDEFKYALFANNCMYPGMSTLVTLLLHTSEVDFSKKAPERWQKIYGRHSCNEVYHISLQDSLFFGRYEGKTFPEASTDAHDRFGVCLLAIEDTIKPDSRIQLNPGPNYIMKKTDICYYLSVTKEEFAQIDSSAFERKSTLEEKSNDNQLEPTGIPMTNISRNNNDEFAQELQNATDDDDSDEERYTTVNINSHVINRPCDIIKEENEEVDTEVNDKSSLTLSELNSPISPDILLDEAVERAGVLKTYSNDFGHDMWLPTKFRLYIGVPPIVPFVGARKTFCHLERLRPPCCLKWGMDCVHCPFKNAKDARWQQQLIILVAENAYGGIYNFIVPLRQHFLDREALRPIILLLEQEPESVFLEIIAHFPLVYWLIGKISSVDDLLRAGITKASQIVIVKREMTENITERSLMDTGTIIAVQQIFKLFPSANILTELDQATNMRFMSFKAQDQYSMNISKLEKKIINRVSSNLSHMFRLPFAAGRVFSASMLDTLLYQTFEKGYLIAFIRLLLGIDSSENCGHLSSMRVRKSTLEKVTTYGELYNHLCETVSEVPIAIYRSEQTIISGFDPSDIKEGTLVKNQTSSNRPNGTGTLLTSRFRRRSSWAVPTNDKLDITSIVTARMSSLEISAEDYDRYSKDKSIRSYVILNPSPKRRLKHGDLIYIIQPANRQATPVGTRKKCSSQYSKSPDPINLAI</sequence>
<keyword evidence="5" id="KW-0631">Potassium channel</keyword>
<evidence type="ECO:0000256" key="10">
    <source>
        <dbReference type="ARBA" id="ARBA00023303"/>
    </source>
</evidence>
<keyword evidence="4 13" id="KW-0812">Transmembrane</keyword>
<keyword evidence="18" id="KW-1185">Reference proteome</keyword>
<evidence type="ECO:0000259" key="15">
    <source>
        <dbReference type="Pfam" id="PF07885"/>
    </source>
</evidence>
<evidence type="ECO:0000313" key="17">
    <source>
        <dbReference type="EMBL" id="CAE1235321.1"/>
    </source>
</evidence>
<feature type="compositionally biased region" description="Polar residues" evidence="12">
    <location>
        <begin position="598"/>
        <end position="613"/>
    </location>
</feature>
<keyword evidence="6" id="KW-0630">Potassium</keyword>
<feature type="transmembrane region" description="Helical" evidence="13">
    <location>
        <begin position="211"/>
        <end position="232"/>
    </location>
</feature>
<evidence type="ECO:0000256" key="3">
    <source>
        <dbReference type="ARBA" id="ARBA00022538"/>
    </source>
</evidence>
<feature type="transmembrane region" description="Helical" evidence="13">
    <location>
        <begin position="110"/>
        <end position="134"/>
    </location>
</feature>
<evidence type="ECO:0000256" key="6">
    <source>
        <dbReference type="ARBA" id="ARBA00022958"/>
    </source>
</evidence>
<dbReference type="AlphaFoldDB" id="A0A812BN35"/>
<keyword evidence="3" id="KW-0633">Potassium transport</keyword>
<dbReference type="GO" id="GO:0005886">
    <property type="term" value="C:plasma membrane"/>
    <property type="evidence" value="ECO:0007669"/>
    <property type="project" value="TreeGrafter"/>
</dbReference>
<accession>A0A812BN35</accession>
<comment type="subcellular location">
    <subcellularLocation>
        <location evidence="1">Membrane</location>
        <topology evidence="1">Multi-pass membrane protein</topology>
    </subcellularLocation>
</comment>
<feature type="transmembrane region" description="Helical" evidence="13">
    <location>
        <begin position="146"/>
        <end position="165"/>
    </location>
</feature>
<feature type="domain" description="Calcium-activated potassium channel BK alpha subunit" evidence="14">
    <location>
        <begin position="448"/>
        <end position="542"/>
    </location>
</feature>
<evidence type="ECO:0000256" key="9">
    <source>
        <dbReference type="ARBA" id="ARBA00023136"/>
    </source>
</evidence>
<reference evidence="17" key="1">
    <citation type="submission" date="2021-01" db="EMBL/GenBank/DDBJ databases">
        <authorList>
            <person name="Li R."/>
            <person name="Bekaert M."/>
        </authorList>
    </citation>
    <scope>NUCLEOTIDE SEQUENCE</scope>
    <source>
        <strain evidence="17">Farmed</strain>
    </source>
</reference>
<feature type="region of interest" description="Disordered" evidence="12">
    <location>
        <begin position="589"/>
        <end position="613"/>
    </location>
</feature>
<dbReference type="OrthoDB" id="257992at2759"/>
<feature type="transmembrane region" description="Helical" evidence="13">
    <location>
        <begin position="171"/>
        <end position="190"/>
    </location>
</feature>
<evidence type="ECO:0000256" key="12">
    <source>
        <dbReference type="SAM" id="MobiDB-lite"/>
    </source>
</evidence>
<dbReference type="Pfam" id="PF03493">
    <property type="entry name" value="BK_channel_a"/>
    <property type="match status" value="1"/>
</dbReference>
<keyword evidence="2" id="KW-0813">Transport</keyword>
<dbReference type="Proteomes" id="UP000597762">
    <property type="component" value="Unassembled WGS sequence"/>
</dbReference>
<dbReference type="SUPFAM" id="SSF81324">
    <property type="entry name" value="Voltage-gated potassium channels"/>
    <property type="match status" value="1"/>
</dbReference>
<dbReference type="FunFam" id="3.40.50.720:FF:000034">
    <property type="entry name" value="Potassium channel subfamily T member 1"/>
    <property type="match status" value="1"/>
</dbReference>
<name>A0A812BN35_ACAPH</name>
<dbReference type="EMBL" id="CAHIKZ030000717">
    <property type="protein sequence ID" value="CAE1235321.1"/>
    <property type="molecule type" value="Genomic_DNA"/>
</dbReference>
<feature type="domain" description="RCK N-terminal" evidence="16">
    <location>
        <begin position="765"/>
        <end position="884"/>
    </location>
</feature>
<dbReference type="Pfam" id="PF22614">
    <property type="entry name" value="Slo-like_RCK"/>
    <property type="match status" value="2"/>
</dbReference>
<protein>
    <submittedName>
        <fullName evidence="17">Potassium channel subfamily T member 2</fullName>
    </submittedName>
</protein>
<evidence type="ECO:0000256" key="13">
    <source>
        <dbReference type="SAM" id="Phobius"/>
    </source>
</evidence>
<comment type="catalytic activity">
    <reaction evidence="11">
        <text>K(+)(in) = K(+)(out)</text>
        <dbReference type="Rhea" id="RHEA:29463"/>
        <dbReference type="ChEBI" id="CHEBI:29103"/>
    </reaction>
</comment>
<feature type="transmembrane region" description="Helical" evidence="13">
    <location>
        <begin position="44"/>
        <end position="66"/>
    </location>
</feature>